<dbReference type="AlphaFoldDB" id="A0A5D4GV13"/>
<keyword evidence="2" id="KW-1185">Reference proteome</keyword>
<name>A0A5D4GV13_9SPHI</name>
<dbReference type="Proteomes" id="UP000322362">
    <property type="component" value="Unassembled WGS sequence"/>
</dbReference>
<gene>
    <name evidence="1" type="ORF">FXV77_19190</name>
</gene>
<evidence type="ECO:0000313" key="2">
    <source>
        <dbReference type="Proteomes" id="UP000322362"/>
    </source>
</evidence>
<protein>
    <submittedName>
        <fullName evidence="1">DUF4843 domain-containing protein</fullName>
    </submittedName>
</protein>
<evidence type="ECO:0000313" key="1">
    <source>
        <dbReference type="EMBL" id="TYR32556.1"/>
    </source>
</evidence>
<comment type="caution">
    <text evidence="1">The sequence shown here is derived from an EMBL/GenBank/DDBJ whole genome shotgun (WGS) entry which is preliminary data.</text>
</comment>
<reference evidence="1 2" key="1">
    <citation type="submission" date="2019-08" db="EMBL/GenBank/DDBJ databases">
        <title>Phlebobacter frassis gen. nov. sp. nov., a new member of family Sphingobacteriaceae isolated from sand fly rearing media.</title>
        <authorList>
            <person name="Kakumanu M.L."/>
            <person name="Marayati B.F."/>
            <person name="Wada-Katsumata A."/>
            <person name="Wasserberg G."/>
            <person name="Schal C."/>
            <person name="Apperson C.S."/>
            <person name="Ponnusamy L."/>
        </authorList>
    </citation>
    <scope>NUCLEOTIDE SEQUENCE [LARGE SCALE GENOMIC DNA]</scope>
    <source>
        <strain evidence="1 2">SSI9</strain>
    </source>
</reference>
<dbReference type="PROSITE" id="PS51257">
    <property type="entry name" value="PROKAR_LIPOPROTEIN"/>
    <property type="match status" value="1"/>
</dbReference>
<dbReference type="EMBL" id="VTAV01000019">
    <property type="protein sequence ID" value="TYR32556.1"/>
    <property type="molecule type" value="Genomic_DNA"/>
</dbReference>
<accession>A0A5D4GV13</accession>
<proteinExistence type="predicted"/>
<dbReference type="Pfam" id="PF16132">
    <property type="entry name" value="DUF4843"/>
    <property type="match status" value="1"/>
</dbReference>
<organism evidence="1 2">
    <name type="scientific">Sphingobacterium phlebotomi</name>
    <dbReference type="NCBI Taxonomy" id="2605433"/>
    <lineage>
        <taxon>Bacteria</taxon>
        <taxon>Pseudomonadati</taxon>
        <taxon>Bacteroidota</taxon>
        <taxon>Sphingobacteriia</taxon>
        <taxon>Sphingobacteriales</taxon>
        <taxon>Sphingobacteriaceae</taxon>
        <taxon>Sphingobacterium</taxon>
    </lineage>
</organism>
<sequence length="252" mass="28938">MIMNTKYTNWAMYFLIAVLVLVGCAKDERLLFDDAARVYFGMRIDGPTLVGSDSLDYSFAFRTEDVIRDTFYVHCRITGLAVDYDRRVNIVAEEKSDAQAGYHYEILQSIIPAGQYDNSVPIVVHRRPGLQDSLVTAYLRIVDSEDLLAGYNDIGPGPVYRDKYTRQQFKLTITDRLIKPANWDSSWLPVFGAYSEVKIRFISNVANFTDWTGVVYPQDRNFIIQTAYYALYEYEQANGDLIDENGNPVKFY</sequence>
<dbReference type="InterPro" id="IPR032299">
    <property type="entry name" value="DUF4843"/>
</dbReference>